<feature type="chain" id="PRO_5016375388" evidence="2">
    <location>
        <begin position="27"/>
        <end position="586"/>
    </location>
</feature>
<dbReference type="RefSeq" id="WP_110812763.1">
    <property type="nucleotide sequence ID" value="NZ_QJTE01000001.1"/>
</dbReference>
<reference evidence="4 5" key="1">
    <citation type="submission" date="2018-06" db="EMBL/GenBank/DDBJ databases">
        <title>Genomic Encyclopedia of Type Strains, Phase III (KMG-III): the genomes of soil and plant-associated and newly described type strains.</title>
        <authorList>
            <person name="Whitman W."/>
        </authorList>
    </citation>
    <scope>NUCLEOTIDE SEQUENCE [LARGE SCALE GENOMIC DNA]</scope>
    <source>
        <strain evidence="4 5">CECT 9025</strain>
    </source>
</reference>
<dbReference type="Gene3D" id="2.40.10.120">
    <property type="match status" value="1"/>
</dbReference>
<feature type="domain" description="Peptidoglycan binding-like" evidence="3">
    <location>
        <begin position="163"/>
        <end position="217"/>
    </location>
</feature>
<dbReference type="Pfam" id="PF01471">
    <property type="entry name" value="PG_binding_1"/>
    <property type="match status" value="1"/>
</dbReference>
<evidence type="ECO:0000313" key="5">
    <source>
        <dbReference type="Proteomes" id="UP000248311"/>
    </source>
</evidence>
<gene>
    <name evidence="4" type="ORF">DFP88_101407</name>
</gene>
<keyword evidence="5" id="KW-1185">Reference proteome</keyword>
<dbReference type="Pfam" id="PF13365">
    <property type="entry name" value="Trypsin_2"/>
    <property type="match status" value="1"/>
</dbReference>
<name>A0A318SWN5_9RHOB</name>
<feature type="compositionally biased region" description="Pro residues" evidence="1">
    <location>
        <begin position="128"/>
        <end position="141"/>
    </location>
</feature>
<evidence type="ECO:0000256" key="2">
    <source>
        <dbReference type="SAM" id="SignalP"/>
    </source>
</evidence>
<comment type="caution">
    <text evidence="4">The sequence shown here is derived from an EMBL/GenBank/DDBJ whole genome shotgun (WGS) entry which is preliminary data.</text>
</comment>
<feature type="signal peptide" evidence="2">
    <location>
        <begin position="1"/>
        <end position="26"/>
    </location>
</feature>
<dbReference type="InterPro" id="IPR036365">
    <property type="entry name" value="PGBD-like_sf"/>
</dbReference>
<evidence type="ECO:0000256" key="1">
    <source>
        <dbReference type="SAM" id="MobiDB-lite"/>
    </source>
</evidence>
<proteinExistence type="predicted"/>
<dbReference type="OrthoDB" id="6810892at2"/>
<keyword evidence="2" id="KW-0732">Signal</keyword>
<evidence type="ECO:0000313" key="4">
    <source>
        <dbReference type="EMBL" id="PYE85735.1"/>
    </source>
</evidence>
<dbReference type="InterPro" id="IPR002477">
    <property type="entry name" value="Peptidoglycan-bd-like"/>
</dbReference>
<sequence>MTRVKARLLAALLSGLAAGAALPALAQEAWVQIEARPTLSDATQRARLYAGQLRDVSGFALGGGWYGIVLGPYGETEAQSLRARLLASGAIPSDAFIVDGSRFGTRFWPLGAQAARPAPAPSADAAPAPQPEPQPQPQPQPEPERPDETPAEARASEAALGRAQREQLQVALQWAGVYDAAIDGAFGRGTRAAMGQWQAQQGLPTTGILTTRQRAQLLEAYNAVLEGLGMTRVARRDAGIALPLPTAILDGGTASAPFVRYEPTGEEPVQVLLISQEGNAETLAGLYEIMQTLEILPEEGPRRREAGRFSIEGTGGGRHTVVEASLEAGQIKGFALVWPEGDEARRTRVLGQMRAGFERLPGVLDPAVMPEDEAQATDLVSGLQIRQPLREASGIFADAAGTVLTAEAVVAGCGDIAIEGTRGASVLHSDAGTGLAVLRPAAPLAPMATARFRSAPPRLGDEIAVAGYPYGGALPAAAVTFGTLADSRGLEGEATLSRLEIAARPGDVGGPVLDREGAVIGLLLPSQRAGDTALPDGIGLARDAGPLIAALEAAGVSPARAEAAEQSPERLARAAAGMTALVSCWE</sequence>
<dbReference type="Proteomes" id="UP000248311">
    <property type="component" value="Unassembled WGS sequence"/>
</dbReference>
<dbReference type="InterPro" id="IPR036366">
    <property type="entry name" value="PGBDSf"/>
</dbReference>
<dbReference type="Gene3D" id="1.10.101.10">
    <property type="entry name" value="PGBD-like superfamily/PGBD"/>
    <property type="match status" value="1"/>
</dbReference>
<accession>A0A318SWN5</accession>
<evidence type="ECO:0000259" key="3">
    <source>
        <dbReference type="Pfam" id="PF01471"/>
    </source>
</evidence>
<dbReference type="EMBL" id="QJTE01000001">
    <property type="protein sequence ID" value="PYE85735.1"/>
    <property type="molecule type" value="Genomic_DNA"/>
</dbReference>
<dbReference type="InterPro" id="IPR009003">
    <property type="entry name" value="Peptidase_S1_PA"/>
</dbReference>
<organism evidence="4 5">
    <name type="scientific">Pseudoroseicyclus aestuarii</name>
    <dbReference type="NCBI Taxonomy" id="1795041"/>
    <lineage>
        <taxon>Bacteria</taxon>
        <taxon>Pseudomonadati</taxon>
        <taxon>Pseudomonadota</taxon>
        <taxon>Alphaproteobacteria</taxon>
        <taxon>Rhodobacterales</taxon>
        <taxon>Paracoccaceae</taxon>
        <taxon>Pseudoroseicyclus</taxon>
    </lineage>
</organism>
<feature type="region of interest" description="Disordered" evidence="1">
    <location>
        <begin position="114"/>
        <end position="162"/>
    </location>
</feature>
<feature type="compositionally biased region" description="Low complexity" evidence="1">
    <location>
        <begin position="114"/>
        <end position="127"/>
    </location>
</feature>
<protein>
    <submittedName>
        <fullName evidence="4">Putative peptidoglycan binding protein</fullName>
    </submittedName>
</protein>
<dbReference type="AlphaFoldDB" id="A0A318SWN5"/>
<dbReference type="SUPFAM" id="SSF47090">
    <property type="entry name" value="PGBD-like"/>
    <property type="match status" value="1"/>
</dbReference>
<dbReference type="SUPFAM" id="SSF50494">
    <property type="entry name" value="Trypsin-like serine proteases"/>
    <property type="match status" value="1"/>
</dbReference>